<gene>
    <name evidence="6" type="primary">Ptpn7_0</name>
</gene>
<feature type="domain" description="Tyrosine-protein phosphatase" evidence="4">
    <location>
        <begin position="1167"/>
        <end position="1401"/>
    </location>
</feature>
<feature type="transmembrane region" description="Helical" evidence="2">
    <location>
        <begin position="1047"/>
        <end position="1068"/>
    </location>
</feature>
<evidence type="ECO:0000256" key="2">
    <source>
        <dbReference type="SAM" id="Phobius"/>
    </source>
</evidence>
<evidence type="ECO:0000256" key="1">
    <source>
        <dbReference type="SAM" id="MobiDB-lite"/>
    </source>
</evidence>
<dbReference type="InterPro" id="IPR003595">
    <property type="entry name" value="Tyr_Pase_cat"/>
</dbReference>
<keyword evidence="3" id="KW-0732">Signal</keyword>
<protein>
    <submittedName>
        <fullName evidence="6">Tyrosine-protein phosphatase non-receptor type 7</fullName>
    </submittedName>
</protein>
<keyword evidence="6" id="KW-0675">Receptor</keyword>
<dbReference type="PROSITE" id="PS50056">
    <property type="entry name" value="TYR_PHOSPHATASE_2"/>
    <property type="match status" value="1"/>
</dbReference>
<name>A0A2H8THE0_9HEMI</name>
<dbReference type="PANTHER" id="PTHR19134:SF544">
    <property type="entry name" value="IP14232P"/>
    <property type="match status" value="1"/>
</dbReference>
<keyword evidence="2" id="KW-0472">Membrane</keyword>
<feature type="compositionally biased region" description="Basic and acidic residues" evidence="1">
    <location>
        <begin position="733"/>
        <end position="744"/>
    </location>
</feature>
<feature type="compositionally biased region" description="Low complexity" evidence="1">
    <location>
        <begin position="874"/>
        <end position="892"/>
    </location>
</feature>
<dbReference type="InterPro" id="IPR000242">
    <property type="entry name" value="PTP_cat"/>
</dbReference>
<dbReference type="SMART" id="SM00194">
    <property type="entry name" value="PTPc"/>
    <property type="match status" value="1"/>
</dbReference>
<dbReference type="SMART" id="SM00404">
    <property type="entry name" value="PTPc_motif"/>
    <property type="match status" value="1"/>
</dbReference>
<reference evidence="6" key="1">
    <citation type="submission" date="2017-10" db="EMBL/GenBank/DDBJ databases">
        <title>Transcriptome Assembly of Sugarcane Aphid Adults.</title>
        <authorList>
            <person name="Scully E.D."/>
            <person name="Palmer N.A."/>
            <person name="Geib S.M."/>
            <person name="Sarath G."/>
            <person name="Sattler S.E."/>
        </authorList>
    </citation>
    <scope>NUCLEOTIDE SEQUENCE</scope>
    <source>
        <tissue evidence="6">Whole body</tissue>
    </source>
</reference>
<keyword evidence="2" id="KW-1133">Transmembrane helix</keyword>
<accession>A0A2H8THE0</accession>
<evidence type="ECO:0000259" key="4">
    <source>
        <dbReference type="PROSITE" id="PS50055"/>
    </source>
</evidence>
<feature type="region of interest" description="Disordered" evidence="1">
    <location>
        <begin position="445"/>
        <end position="466"/>
    </location>
</feature>
<proteinExistence type="predicted"/>
<dbReference type="EMBL" id="GFXV01001731">
    <property type="protein sequence ID" value="MBW13536.1"/>
    <property type="molecule type" value="Transcribed_RNA"/>
</dbReference>
<feature type="compositionally biased region" description="Polar residues" evidence="1">
    <location>
        <begin position="445"/>
        <end position="458"/>
    </location>
</feature>
<dbReference type="PROSITE" id="PS00383">
    <property type="entry name" value="TYR_PHOSPHATASE_1"/>
    <property type="match status" value="1"/>
</dbReference>
<dbReference type="FunFam" id="3.90.190.10:FF:000098">
    <property type="entry name" value="Protein-tryrosine phosphatase"/>
    <property type="match status" value="1"/>
</dbReference>
<feature type="domain" description="Tyrosine specific protein phosphatases" evidence="5">
    <location>
        <begin position="1321"/>
        <end position="1392"/>
    </location>
</feature>
<feature type="region of interest" description="Disordered" evidence="1">
    <location>
        <begin position="245"/>
        <end position="264"/>
    </location>
</feature>
<dbReference type="PRINTS" id="PR00700">
    <property type="entry name" value="PRTYPHPHTASE"/>
</dbReference>
<sequence length="1413" mass="157382">MKFLLGCIVWIWACISLVLCQDGIGTNNATKNSILSEVSKLQNFEVTTSQKPTLTVREEQIEDELSNSATTTEKFMEKRKFIIRPLKENEEYREIFTVRYNETGPTTIRSSTNKIKTSLSSSFTKYDEPEDITVSVDNDFTTSFEGLVKKNPIDNGERKTRQRLDGLKSVTTNRGRTRFQNEQGTSEIPEISTNLRYKKPIRVKPIEQTIKDEVVPTSIVDDLIDTTTIMDNSEIELQRPKFKKPPLIATHHPNFGTSTETSRRPAIRSNLNLKQKIISSTIKAKPSEPEVTEPENIIANNNTSEVGSLNVQLNKMRPIKVITPKGSASQQPIPPTATAWALASLKAPNNTNRIFKKPLNVTSIQESVTKIKPFITWSTRLQKTNEDNLSTTSTSNSALVIGESNETFTGMPETYVSTGKLNTINRLTPEITSTESLIHTMSMLSTSHKPNRNDSTTNGIGGDTDQNKYEIYGSQKPDVENTTTVIETLRPSSSTIPTESQNSNLLLVTSYKSIFENNNDSETKQNVFTPPEIPVSSITSKIEMTKNEFTTLMTDPLNIFNYSGVTLNTENEKDHKLPVEQTSTEIFSKAPEILFDYSEYHDSNKMPTTAGDQSSNSDVEFSISHDIDLNNQNHSTTTEHYIESIKTKLDTKITESIDNHDSLEIIDFTNKFSSEHPTLSSTVGTEVETAVPEKTSSEFSQLPSNDILNTSQAPGWSNTPDISFIDFESNSTDSHDDTGDDGQKSFETSSPSSVVVNEPTSESDISENDVPIVTSLLTTSTTTTTTSTASPKLITTTTTTSTTPKPTTTTTTTSKPTTTTTTTQIPTTTTTTTFKPVVITTTTTQTPTSTQRITTSIAPPIVIEITTPSTTRKPISSTQLPTTTLSSKQTTTTIRPNSITLRPKPAVIDSDKTTFAPNVPIIQSYLNILINSTMADVCENKENLKDAIIKLFESGTESVNSKNQIRFLNTVEKQCLNPDDEKSPVEVEFYLMNSNGDYSTLMNEEFISLLDNHRFDYKSDIIRAKFMKRSLEVDIDKDETQNPRVKAAIYLSCVAGVCTILVLILIIVRKRQKRFNYGQRCTPVSLDDYSMDNISVFNSFRRKGARRASKRSYGNPAFDDSSACSHVLNFAGLVSFSEDRPAIDEEFSNIPVITVKPDELPPGAETKNRYANVIPMPETRVLLNPRGSGLNSDYINANYVKGYKGAEKFYIACQAPMQSTIPDFWQMIWDQNTRVIIMVTSLTEKGVERCADYLPPSEVLDCHRLFGDYQITLKKREVKEKFIISSLQLKNLETNLWRDVTHLWYGGWPVQGVPSDPGAMLSFVMEARSHMKTNSGPHVVHCSPGTGRTGTVIACDMAIRDFEVTRTVDIPKTVYAVRRCRAGAVQTREQYALIYKVVNLYASKLSGGVLDSF</sequence>
<dbReference type="InterPro" id="IPR050348">
    <property type="entry name" value="Protein-Tyr_Phosphatase"/>
</dbReference>
<dbReference type="Gene3D" id="3.90.190.10">
    <property type="entry name" value="Protein tyrosine phosphatase superfamily"/>
    <property type="match status" value="1"/>
</dbReference>
<dbReference type="InterPro" id="IPR000387">
    <property type="entry name" value="Tyr_Pase_dom"/>
</dbReference>
<feature type="region of interest" description="Disordered" evidence="1">
    <location>
        <begin position="871"/>
        <end position="892"/>
    </location>
</feature>
<feature type="region of interest" description="Disordered" evidence="1">
    <location>
        <begin position="796"/>
        <end position="826"/>
    </location>
</feature>
<dbReference type="Pfam" id="PF00102">
    <property type="entry name" value="Y_phosphatase"/>
    <property type="match status" value="1"/>
</dbReference>
<keyword evidence="2" id="KW-0812">Transmembrane</keyword>
<dbReference type="GO" id="GO:0004725">
    <property type="term" value="F:protein tyrosine phosphatase activity"/>
    <property type="evidence" value="ECO:0007669"/>
    <property type="project" value="InterPro"/>
</dbReference>
<feature type="chain" id="PRO_5014192953" evidence="3">
    <location>
        <begin position="21"/>
        <end position="1413"/>
    </location>
</feature>
<feature type="compositionally biased region" description="Polar residues" evidence="1">
    <location>
        <begin position="745"/>
        <end position="763"/>
    </location>
</feature>
<feature type="compositionally biased region" description="Polar residues" evidence="1">
    <location>
        <begin position="697"/>
        <end position="721"/>
    </location>
</feature>
<dbReference type="CDD" id="cd00047">
    <property type="entry name" value="PTPc"/>
    <property type="match status" value="1"/>
</dbReference>
<organism evidence="6">
    <name type="scientific">Melanaphis sacchari</name>
    <dbReference type="NCBI Taxonomy" id="742174"/>
    <lineage>
        <taxon>Eukaryota</taxon>
        <taxon>Metazoa</taxon>
        <taxon>Ecdysozoa</taxon>
        <taxon>Arthropoda</taxon>
        <taxon>Hexapoda</taxon>
        <taxon>Insecta</taxon>
        <taxon>Pterygota</taxon>
        <taxon>Neoptera</taxon>
        <taxon>Paraneoptera</taxon>
        <taxon>Hemiptera</taxon>
        <taxon>Sternorrhyncha</taxon>
        <taxon>Aphidomorpha</taxon>
        <taxon>Aphidoidea</taxon>
        <taxon>Aphididae</taxon>
        <taxon>Aphidini</taxon>
        <taxon>Melanaphis</taxon>
    </lineage>
</organism>
<evidence type="ECO:0000256" key="3">
    <source>
        <dbReference type="SAM" id="SignalP"/>
    </source>
</evidence>
<feature type="region of interest" description="Disordered" evidence="1">
    <location>
        <begin position="691"/>
        <end position="769"/>
    </location>
</feature>
<dbReference type="GO" id="GO:0048666">
    <property type="term" value="P:neuron development"/>
    <property type="evidence" value="ECO:0007669"/>
    <property type="project" value="UniProtKB-ARBA"/>
</dbReference>
<dbReference type="InterPro" id="IPR029021">
    <property type="entry name" value="Prot-tyrosine_phosphatase-like"/>
</dbReference>
<evidence type="ECO:0000259" key="5">
    <source>
        <dbReference type="PROSITE" id="PS50056"/>
    </source>
</evidence>
<dbReference type="InterPro" id="IPR016130">
    <property type="entry name" value="Tyr_Pase_AS"/>
</dbReference>
<dbReference type="OrthoDB" id="5794147at2759"/>
<dbReference type="PROSITE" id="PS50055">
    <property type="entry name" value="TYR_PHOSPHATASE_PTP"/>
    <property type="match status" value="1"/>
</dbReference>
<feature type="signal peptide" evidence="3">
    <location>
        <begin position="1"/>
        <end position="20"/>
    </location>
</feature>
<evidence type="ECO:0000313" key="6">
    <source>
        <dbReference type="EMBL" id="MBW13536.1"/>
    </source>
</evidence>
<dbReference type="PANTHER" id="PTHR19134">
    <property type="entry name" value="RECEPTOR-TYPE TYROSINE-PROTEIN PHOSPHATASE"/>
    <property type="match status" value="1"/>
</dbReference>
<dbReference type="SUPFAM" id="SSF52799">
    <property type="entry name" value="(Phosphotyrosine protein) phosphatases II"/>
    <property type="match status" value="1"/>
</dbReference>